<gene>
    <name evidence="1" type="ORF">V6N11_056559</name>
</gene>
<keyword evidence="2" id="KW-1185">Reference proteome</keyword>
<dbReference type="EMBL" id="JBBPBN010000009">
    <property type="protein sequence ID" value="KAK9032287.1"/>
    <property type="molecule type" value="Genomic_DNA"/>
</dbReference>
<organism evidence="1 2">
    <name type="scientific">Hibiscus sabdariffa</name>
    <name type="common">roselle</name>
    <dbReference type="NCBI Taxonomy" id="183260"/>
    <lineage>
        <taxon>Eukaryota</taxon>
        <taxon>Viridiplantae</taxon>
        <taxon>Streptophyta</taxon>
        <taxon>Embryophyta</taxon>
        <taxon>Tracheophyta</taxon>
        <taxon>Spermatophyta</taxon>
        <taxon>Magnoliopsida</taxon>
        <taxon>eudicotyledons</taxon>
        <taxon>Gunneridae</taxon>
        <taxon>Pentapetalae</taxon>
        <taxon>rosids</taxon>
        <taxon>malvids</taxon>
        <taxon>Malvales</taxon>
        <taxon>Malvaceae</taxon>
        <taxon>Malvoideae</taxon>
        <taxon>Hibiscus</taxon>
    </lineage>
</organism>
<dbReference type="Pfam" id="PF12023">
    <property type="entry name" value="DUF3511"/>
    <property type="match status" value="1"/>
</dbReference>
<accession>A0ABR2T521</accession>
<reference evidence="1 2" key="1">
    <citation type="journal article" date="2024" name="G3 (Bethesda)">
        <title>Genome assembly of Hibiscus sabdariffa L. provides insights into metabolisms of medicinal natural products.</title>
        <authorList>
            <person name="Kim T."/>
        </authorList>
    </citation>
    <scope>NUCLEOTIDE SEQUENCE [LARGE SCALE GENOMIC DNA]</scope>
    <source>
        <strain evidence="1">TK-2024</strain>
        <tissue evidence="1">Old leaves</tissue>
    </source>
</reference>
<evidence type="ECO:0000313" key="2">
    <source>
        <dbReference type="Proteomes" id="UP001396334"/>
    </source>
</evidence>
<dbReference type="Proteomes" id="UP001396334">
    <property type="component" value="Unassembled WGS sequence"/>
</dbReference>
<evidence type="ECO:0000313" key="1">
    <source>
        <dbReference type="EMBL" id="KAK9032287.1"/>
    </source>
</evidence>
<protein>
    <submittedName>
        <fullName evidence="1">Uncharacterized protein</fullName>
    </submittedName>
</protein>
<proteinExistence type="predicted"/>
<dbReference type="InterPro" id="IPR021899">
    <property type="entry name" value="DUF3511"/>
</dbReference>
<comment type="caution">
    <text evidence="1">The sequence shown here is derived from an EMBL/GenBank/DDBJ whole genome shotgun (WGS) entry which is preliminary data.</text>
</comment>
<sequence length="135" mass="14895">MHPCMSTNQDPMADCSRSRSNGHGMVLQLDTCCHGPPPEKPSASGYNEFRCCSACSNSQSHMVKGNMGKAGGASGSSSSSSCSKFWSFGEPEFKRKKRVAGYKIYGAESKVRGSLKRSFRWIKDKYTQVVYGSWW</sequence>
<dbReference type="PANTHER" id="PTHR33193:SF62">
    <property type="entry name" value="FAMILY ABC TRANSPORTER, PUTATIVE (DUF3511)-RELATED"/>
    <property type="match status" value="1"/>
</dbReference>
<name>A0ABR2T521_9ROSI</name>
<dbReference type="PANTHER" id="PTHR33193">
    <property type="entry name" value="DOMAIN PROTEIN, PUTATIVE (DUF3511)-RELATED"/>
    <property type="match status" value="1"/>
</dbReference>